<dbReference type="SUPFAM" id="SSF51735">
    <property type="entry name" value="NAD(P)-binding Rossmann-fold domains"/>
    <property type="match status" value="1"/>
</dbReference>
<dbReference type="Gene3D" id="3.40.50.720">
    <property type="entry name" value="NAD(P)-binding Rossmann-like Domain"/>
    <property type="match status" value="1"/>
</dbReference>
<dbReference type="Gene3D" id="3.90.180.10">
    <property type="entry name" value="Medium-chain alcohol dehydrogenases, catalytic domain"/>
    <property type="match status" value="1"/>
</dbReference>
<sequence length="373" mass="38568">MWAIKGIEGEPRVVEVERPKPGPGEVLIEVRAAGVNRADLLQVAGHYPSPPGAPDTLGLEAAGVVVEVGEGVGSSASGEPQIAYSDMLGVGLSRDEWFGRSVVALLEGGGQAEFAVARAECCLPLPVSGRLDGFVVGAALMEASATAWHNLVNLEPRVLWDDTGRNGFVPSAEPYGDSWGYPKSFKVFVQGGSGGVGTVAVQLAKALGAKVAASAGDDERCAKLSLLGVDAIADYHDPKSFESAKQELTDGCGFDLILDVSGAGGLATNLDLLAQGGRLAIIGLQKGTRAEINLGNLLSKSASIQGSTIRALGSAEKADLVKDVGEYVWPLVEAEKIRPVVAETYSFAKVAGVHEALAAKTGRPFGKIVLVVD</sequence>
<dbReference type="PANTHER" id="PTHR48106">
    <property type="entry name" value="QUINONE OXIDOREDUCTASE PIG3-RELATED"/>
    <property type="match status" value="1"/>
</dbReference>
<evidence type="ECO:0000313" key="5">
    <source>
        <dbReference type="Proteomes" id="UP000442535"/>
    </source>
</evidence>
<dbReference type="RefSeq" id="WP_154543911.1">
    <property type="nucleotide sequence ID" value="NZ_VUMY01000005.1"/>
</dbReference>
<dbReference type="Pfam" id="PF08240">
    <property type="entry name" value="ADH_N"/>
    <property type="match status" value="1"/>
</dbReference>
<dbReference type="Proteomes" id="UP000442535">
    <property type="component" value="Unassembled WGS sequence"/>
</dbReference>
<dbReference type="InterPro" id="IPR020843">
    <property type="entry name" value="ER"/>
</dbReference>
<organism evidence="4 5">
    <name type="scientific">Mobiluncus porci</name>
    <dbReference type="NCBI Taxonomy" id="2652278"/>
    <lineage>
        <taxon>Bacteria</taxon>
        <taxon>Bacillati</taxon>
        <taxon>Actinomycetota</taxon>
        <taxon>Actinomycetes</taxon>
        <taxon>Actinomycetales</taxon>
        <taxon>Actinomycetaceae</taxon>
        <taxon>Mobiluncus</taxon>
    </lineage>
</organism>
<reference evidence="4 5" key="1">
    <citation type="submission" date="2019-08" db="EMBL/GenBank/DDBJ databases">
        <title>In-depth cultivation of the pig gut microbiome towards novel bacterial diversity and tailored functional studies.</title>
        <authorList>
            <person name="Wylensek D."/>
            <person name="Hitch T.C.A."/>
            <person name="Clavel T."/>
        </authorList>
    </citation>
    <scope>NUCLEOTIDE SEQUENCE [LARGE SCALE GENOMIC DNA]</scope>
    <source>
        <strain evidence="4 5">RF-GAM-744-WT-7</strain>
    </source>
</reference>
<feature type="domain" description="Enoyl reductase (ER)" evidence="3">
    <location>
        <begin position="6"/>
        <end position="370"/>
    </location>
</feature>
<evidence type="ECO:0000313" key="4">
    <source>
        <dbReference type="EMBL" id="MST49353.1"/>
    </source>
</evidence>
<accession>A0A7K0K1K0</accession>
<dbReference type="InterPro" id="IPR011032">
    <property type="entry name" value="GroES-like_sf"/>
</dbReference>
<dbReference type="Pfam" id="PF00107">
    <property type="entry name" value="ADH_zinc_N"/>
    <property type="match status" value="1"/>
</dbReference>
<evidence type="ECO:0000259" key="3">
    <source>
        <dbReference type="SMART" id="SM00829"/>
    </source>
</evidence>
<evidence type="ECO:0000256" key="2">
    <source>
        <dbReference type="ARBA" id="ARBA00023002"/>
    </source>
</evidence>
<keyword evidence="1" id="KW-0521">NADP</keyword>
<comment type="caution">
    <text evidence="4">The sequence shown here is derived from an EMBL/GenBank/DDBJ whole genome shotgun (WGS) entry which is preliminary data.</text>
</comment>
<keyword evidence="5" id="KW-1185">Reference proteome</keyword>
<dbReference type="GO" id="GO:0016651">
    <property type="term" value="F:oxidoreductase activity, acting on NAD(P)H"/>
    <property type="evidence" value="ECO:0007669"/>
    <property type="project" value="TreeGrafter"/>
</dbReference>
<gene>
    <name evidence="4" type="ORF">FYJ63_03740</name>
</gene>
<dbReference type="InterPro" id="IPR013154">
    <property type="entry name" value="ADH-like_N"/>
</dbReference>
<dbReference type="PANTHER" id="PTHR48106:SF8">
    <property type="entry name" value="OS02G0805600 PROTEIN"/>
    <property type="match status" value="1"/>
</dbReference>
<protein>
    <submittedName>
        <fullName evidence="4">Zinc-binding dehydrogenase</fullName>
    </submittedName>
</protein>
<dbReference type="SUPFAM" id="SSF50129">
    <property type="entry name" value="GroES-like"/>
    <property type="match status" value="1"/>
</dbReference>
<evidence type="ECO:0000256" key="1">
    <source>
        <dbReference type="ARBA" id="ARBA00022857"/>
    </source>
</evidence>
<name>A0A7K0K1K0_9ACTO</name>
<proteinExistence type="predicted"/>
<dbReference type="SMART" id="SM00829">
    <property type="entry name" value="PKS_ER"/>
    <property type="match status" value="1"/>
</dbReference>
<dbReference type="EMBL" id="VUMY01000005">
    <property type="protein sequence ID" value="MST49353.1"/>
    <property type="molecule type" value="Genomic_DNA"/>
</dbReference>
<dbReference type="GO" id="GO:0070402">
    <property type="term" value="F:NADPH binding"/>
    <property type="evidence" value="ECO:0007669"/>
    <property type="project" value="TreeGrafter"/>
</dbReference>
<keyword evidence="2" id="KW-0560">Oxidoreductase</keyword>
<dbReference type="InterPro" id="IPR013149">
    <property type="entry name" value="ADH-like_C"/>
</dbReference>
<dbReference type="AlphaFoldDB" id="A0A7K0K1K0"/>
<dbReference type="InterPro" id="IPR036291">
    <property type="entry name" value="NAD(P)-bd_dom_sf"/>
</dbReference>